<organism evidence="3 4">
    <name type="scientific">Candidatus Aphodoplasma excrementigallinarum</name>
    <dbReference type="NCBI Taxonomy" id="2840673"/>
    <lineage>
        <taxon>Bacteria</taxon>
        <taxon>Bacillati</taxon>
        <taxon>Bacillota</taxon>
        <taxon>Clostridia</taxon>
        <taxon>Eubacteriales</taxon>
        <taxon>Candidatus Aphodoplasma</taxon>
    </lineage>
</organism>
<dbReference type="InterPro" id="IPR012854">
    <property type="entry name" value="Cu_amine_oxidase-like_N"/>
</dbReference>
<dbReference type="Gene3D" id="3.30.457.10">
    <property type="entry name" value="Copper amine oxidase-like, N-terminal domain"/>
    <property type="match status" value="1"/>
</dbReference>
<evidence type="ECO:0000313" key="3">
    <source>
        <dbReference type="EMBL" id="HIV03018.1"/>
    </source>
</evidence>
<name>A0A9D1NIE8_9FIRM</name>
<feature type="compositionally biased region" description="Polar residues" evidence="1">
    <location>
        <begin position="199"/>
        <end position="215"/>
    </location>
</feature>
<accession>A0A9D1NIE8</accession>
<reference evidence="3" key="2">
    <citation type="journal article" date="2021" name="PeerJ">
        <title>Extensive microbial diversity within the chicken gut microbiome revealed by metagenomics and culture.</title>
        <authorList>
            <person name="Gilroy R."/>
            <person name="Ravi A."/>
            <person name="Getino M."/>
            <person name="Pursley I."/>
            <person name="Horton D.L."/>
            <person name="Alikhan N.F."/>
            <person name="Baker D."/>
            <person name="Gharbi K."/>
            <person name="Hall N."/>
            <person name="Watson M."/>
            <person name="Adriaenssens E.M."/>
            <person name="Foster-Nyarko E."/>
            <person name="Jarju S."/>
            <person name="Secka A."/>
            <person name="Antonio M."/>
            <person name="Oren A."/>
            <person name="Chaudhuri R.R."/>
            <person name="La Ragione R."/>
            <person name="Hildebrand F."/>
            <person name="Pallen M.J."/>
        </authorList>
    </citation>
    <scope>NUCLEOTIDE SEQUENCE</scope>
    <source>
        <strain evidence="3">4920</strain>
    </source>
</reference>
<protein>
    <recommendedName>
        <fullName evidence="2">Copper amine oxidase-like N-terminal domain-containing protein</fullName>
    </recommendedName>
</protein>
<proteinExistence type="predicted"/>
<feature type="region of interest" description="Disordered" evidence="1">
    <location>
        <begin position="194"/>
        <end position="220"/>
    </location>
</feature>
<feature type="region of interest" description="Disordered" evidence="1">
    <location>
        <begin position="955"/>
        <end position="984"/>
    </location>
</feature>
<dbReference type="EMBL" id="DVOF01000161">
    <property type="protein sequence ID" value="HIV03018.1"/>
    <property type="molecule type" value="Genomic_DNA"/>
</dbReference>
<dbReference type="Gene3D" id="2.60.120.430">
    <property type="entry name" value="Galactose-binding lectin"/>
    <property type="match status" value="1"/>
</dbReference>
<evidence type="ECO:0000256" key="1">
    <source>
        <dbReference type="SAM" id="MobiDB-lite"/>
    </source>
</evidence>
<comment type="caution">
    <text evidence="3">The sequence shown here is derived from an EMBL/GenBank/DDBJ whole genome shotgun (WGS) entry which is preliminary data.</text>
</comment>
<dbReference type="SUPFAM" id="SSF55383">
    <property type="entry name" value="Copper amine oxidase, domain N"/>
    <property type="match status" value="1"/>
</dbReference>
<evidence type="ECO:0000259" key="2">
    <source>
        <dbReference type="Pfam" id="PF07833"/>
    </source>
</evidence>
<gene>
    <name evidence="3" type="ORF">IAC74_05535</name>
</gene>
<feature type="compositionally biased region" description="Pro residues" evidence="1">
    <location>
        <begin position="961"/>
        <end position="973"/>
    </location>
</feature>
<reference evidence="3" key="1">
    <citation type="submission" date="2020-10" db="EMBL/GenBank/DDBJ databases">
        <authorList>
            <person name="Gilroy R."/>
        </authorList>
    </citation>
    <scope>NUCLEOTIDE SEQUENCE</scope>
    <source>
        <strain evidence="3">4920</strain>
    </source>
</reference>
<dbReference type="Proteomes" id="UP000886743">
    <property type="component" value="Unassembled WGS sequence"/>
</dbReference>
<feature type="non-terminal residue" evidence="3">
    <location>
        <position position="1"/>
    </location>
</feature>
<sequence length="1152" mass="125954">EVGDAVYYNRTYDEEGKDIKDGLTIVAKSNKIELDGDDENKYIKMEMANPVTEDAYIEVSLPQVTRYMVFEVSLSSDKLGVAGNFQFKDAEKKESGLVTIAEDGTVASKATGKSYGKIKRGKWLDLAVALDLEKFTYTAYVDGKAVEKDQKIGGTADTMTMLRLYLSKAGDGASLLVDNFRIYEATEPMDIDGKEIKAPTNTFNPGGSATANPSSGPIPDVEDMTVFDVDDKAAIEARGLVADKKNAYEGKKYAAEWTFSKKEALGFEVPKDMRGYKTISFNVYAPEGVSATLLLRFMSNDAATEGDDYYMVMNVPVNGEGWQTISYSLSKFKANRQPLGWDQITRFEIFTTGWGMTNDPDTTLYLDSIELSTVDETEVTPAPPTPTPTPVLDTFKEGVALLVDNSNAYAKETLTKVDADNTEVTPVIVGDRTLVPVRFISESFDAAVSWDENTGVVGVEGNGKSITLTIGSTDMIVNGQTVVLDVPAETINDRTMIPLRALVEALGKNVFWDERGLILITNPDRTINASADSKLVDTLLGYLKTGKLVTAYNQVPQLTQAVIDEAVAQKLTFFNLSSNPGWGGAENMGTQALFHLALATYVNPEAKSTSGVYTKDRALEHIRNVISGGKEPMCSNGPYWAHAILPIGIYMCKNTPAIWNELTAEEIEKIDLLMESLAISVNWGYNDENDYSTGLDMKGNFGKTWNPNYRCSFLPGIIMASLYFDGADEVNAMLEGFDYDAYMARLDAAGFTNIKTAWSAAGKDLMENGGACTQVSGASGGSGKGVKLAFKYNGMELSDYVGITENLVKYTYGGVVRNDYGTKGTDAYAYIMNDGSSPYLGQNGMMLEFCSSDANGIRSDANYCYDSMSIMVPYFAALKLTGKWDSDTEQMQAVDSLVEVGTEDLIYKLEMGYQSYSKGEKLEHHEYSLVSKGYRLAKDVWRKVMMFAYEPTTIVENPNATPTPTPRPTPPAAEPQNGVTSAPAGALEPVLNSSVFPAEAYHPLGKAYTGEVTMEFDLTFAPDVDEMFDGVIAYANKDAEQLTYQKSNMLIQLTGGTINVYNGTAYQASNFDVAANYKYHIKVKADLDTKKYSVWITPIYPTAGDEVLVAENCDFRGTAEPIGDIGSLILVQQIETGGFWIENHTTNGDLLK</sequence>
<feature type="domain" description="Copper amine oxidase-like N-terminal" evidence="2">
    <location>
        <begin position="421"/>
        <end position="515"/>
    </location>
</feature>
<dbReference type="AlphaFoldDB" id="A0A9D1NIE8"/>
<dbReference type="InterPro" id="IPR036582">
    <property type="entry name" value="Mao_N_sf"/>
</dbReference>
<evidence type="ECO:0000313" key="4">
    <source>
        <dbReference type="Proteomes" id="UP000886743"/>
    </source>
</evidence>
<dbReference type="Pfam" id="PF07833">
    <property type="entry name" value="Cu_amine_oxidN1"/>
    <property type="match status" value="1"/>
</dbReference>